<evidence type="ECO:0008006" key="4">
    <source>
        <dbReference type="Google" id="ProtNLM"/>
    </source>
</evidence>
<dbReference type="EMBL" id="BFEA01005592">
    <property type="protein sequence ID" value="GBG41532.1"/>
    <property type="molecule type" value="Genomic_DNA"/>
</dbReference>
<organism evidence="2 3">
    <name type="scientific">Chara braunii</name>
    <name type="common">Braun's stonewort</name>
    <dbReference type="NCBI Taxonomy" id="69332"/>
    <lineage>
        <taxon>Eukaryota</taxon>
        <taxon>Viridiplantae</taxon>
        <taxon>Streptophyta</taxon>
        <taxon>Charophyceae</taxon>
        <taxon>Charales</taxon>
        <taxon>Characeae</taxon>
        <taxon>Chara</taxon>
    </lineage>
</organism>
<name>A0A388JJE0_CHABU</name>
<evidence type="ECO:0000313" key="3">
    <source>
        <dbReference type="Proteomes" id="UP000265515"/>
    </source>
</evidence>
<feature type="signal peptide" evidence="1">
    <location>
        <begin position="1"/>
        <end position="28"/>
    </location>
</feature>
<comment type="caution">
    <text evidence="2">The sequence shown here is derived from an EMBL/GenBank/DDBJ whole genome shotgun (WGS) entry which is preliminary data.</text>
</comment>
<dbReference type="Gramene" id="GBG41532">
    <property type="protein sequence ID" value="GBG41532"/>
    <property type="gene ID" value="CBR_g83464"/>
</dbReference>
<feature type="chain" id="PRO_5017407007" description="Apple domain-containing protein" evidence="1">
    <location>
        <begin position="29"/>
        <end position="110"/>
    </location>
</feature>
<accession>A0A388JJE0</accession>
<dbReference type="Proteomes" id="UP000265515">
    <property type="component" value="Unassembled WGS sequence"/>
</dbReference>
<sequence length="110" mass="12116">MMKPAVPIVALVAIGLLLLVVYPPTVAGGWICHPETDQNAYTRKKIDCNKFPGAASVSGCQALCDNDSKCYGIVYADINWPKGKFCCFLKSKIDPSKWQNQVGRTLCEYE</sequence>
<proteinExistence type="predicted"/>
<gene>
    <name evidence="2" type="ORF">CBR_g83464</name>
</gene>
<evidence type="ECO:0000313" key="2">
    <source>
        <dbReference type="EMBL" id="GBG41532.1"/>
    </source>
</evidence>
<protein>
    <recommendedName>
        <fullName evidence="4">Apple domain-containing protein</fullName>
    </recommendedName>
</protein>
<evidence type="ECO:0000256" key="1">
    <source>
        <dbReference type="SAM" id="SignalP"/>
    </source>
</evidence>
<keyword evidence="3" id="KW-1185">Reference proteome</keyword>
<reference evidence="2 3" key="1">
    <citation type="journal article" date="2018" name="Cell">
        <title>The Chara Genome: Secondary Complexity and Implications for Plant Terrestrialization.</title>
        <authorList>
            <person name="Nishiyama T."/>
            <person name="Sakayama H."/>
            <person name="Vries J.D."/>
            <person name="Buschmann H."/>
            <person name="Saint-Marcoux D."/>
            <person name="Ullrich K.K."/>
            <person name="Haas F.B."/>
            <person name="Vanderstraeten L."/>
            <person name="Becker D."/>
            <person name="Lang D."/>
            <person name="Vosolsobe S."/>
            <person name="Rombauts S."/>
            <person name="Wilhelmsson P.K.I."/>
            <person name="Janitza P."/>
            <person name="Kern R."/>
            <person name="Heyl A."/>
            <person name="Rumpler F."/>
            <person name="Villalobos L.I.A.C."/>
            <person name="Clay J.M."/>
            <person name="Skokan R."/>
            <person name="Toyoda A."/>
            <person name="Suzuki Y."/>
            <person name="Kagoshima H."/>
            <person name="Schijlen E."/>
            <person name="Tajeshwar N."/>
            <person name="Catarino B."/>
            <person name="Hetherington A.J."/>
            <person name="Saltykova A."/>
            <person name="Bonnot C."/>
            <person name="Breuninger H."/>
            <person name="Symeonidi A."/>
            <person name="Radhakrishnan G.V."/>
            <person name="Van Nieuwerburgh F."/>
            <person name="Deforce D."/>
            <person name="Chang C."/>
            <person name="Karol K.G."/>
            <person name="Hedrich R."/>
            <person name="Ulvskov P."/>
            <person name="Glockner G."/>
            <person name="Delwiche C.F."/>
            <person name="Petrasek J."/>
            <person name="Van de Peer Y."/>
            <person name="Friml J."/>
            <person name="Beilby M."/>
            <person name="Dolan L."/>
            <person name="Kohara Y."/>
            <person name="Sugano S."/>
            <person name="Fujiyama A."/>
            <person name="Delaux P.-M."/>
            <person name="Quint M."/>
            <person name="TheiBen G."/>
            <person name="Hagemann M."/>
            <person name="Harholt J."/>
            <person name="Dunand C."/>
            <person name="Zachgo S."/>
            <person name="Langdale J."/>
            <person name="Maumus F."/>
            <person name="Straeten D.V.D."/>
            <person name="Gould S.B."/>
            <person name="Rensing S.A."/>
        </authorList>
    </citation>
    <scope>NUCLEOTIDE SEQUENCE [LARGE SCALE GENOMIC DNA]</scope>
    <source>
        <strain evidence="2 3">S276</strain>
    </source>
</reference>
<keyword evidence="1" id="KW-0732">Signal</keyword>
<dbReference type="AlphaFoldDB" id="A0A388JJE0"/>